<sequence>MEGQRTTGSSQSSDSISWLEAGSFYLFCCFLCWLLYWGVRACRCVGRFLRGQHGGAAAMPFGESNFALPVKGITLLKRVLGALLALLLSLLRWMMNRCQKLLFGSSKRPHQFGDPPHWLGELAIDSTDDGTTESSFFKLRTKALSSKASFPDSGVRRRSTPHSDLRGADSQTDSDVQFPHLAPRLREGDRSRRTNASFVAPWAVSLASRARPGHRKVESGDVPPASESSSGVASPLPAAPPEAQFTWPPPPRRNQGSTSRVPPLVSPSDSDNDLDSRATPHNLVHRSNGNSVTSSIYPSPVSSASPMSDISARPTSYQISGSTDPVSARPDSSSSSRAHQKHLPSTLLSLPSSPSGSRGGSDRSPPASTRTNFGFYVRQLTVKSSHGEIIVDMFEKKIRETDVYMIYYLMSGDAKLLCPPASDAYDTSLGVLFINKVKIGENTDVQVWMWVEKEDSIRCWDLVNSDVCVYHPTNLLDPPRALWVTDKGEPSWVKRKTWQTYKSKLRQAGRVSTL</sequence>
<reference evidence="1" key="1">
    <citation type="journal article" date="2021" name="New Phytol.">
        <title>Evolutionary innovations through gain and loss of genes in the ectomycorrhizal Boletales.</title>
        <authorList>
            <person name="Wu G."/>
            <person name="Miyauchi S."/>
            <person name="Morin E."/>
            <person name="Kuo A."/>
            <person name="Drula E."/>
            <person name="Varga T."/>
            <person name="Kohler A."/>
            <person name="Feng B."/>
            <person name="Cao Y."/>
            <person name="Lipzen A."/>
            <person name="Daum C."/>
            <person name="Hundley H."/>
            <person name="Pangilinan J."/>
            <person name="Johnson J."/>
            <person name="Barry K."/>
            <person name="LaButti K."/>
            <person name="Ng V."/>
            <person name="Ahrendt S."/>
            <person name="Min B."/>
            <person name="Choi I.G."/>
            <person name="Park H."/>
            <person name="Plett J.M."/>
            <person name="Magnuson J."/>
            <person name="Spatafora J.W."/>
            <person name="Nagy L.G."/>
            <person name="Henrissat B."/>
            <person name="Grigoriev I.V."/>
            <person name="Yang Z.L."/>
            <person name="Xu J."/>
            <person name="Martin F.M."/>
        </authorList>
    </citation>
    <scope>NUCLEOTIDE SEQUENCE</scope>
    <source>
        <strain evidence="1">KUC20120723A-06</strain>
    </source>
</reference>
<evidence type="ECO:0000313" key="2">
    <source>
        <dbReference type="Proteomes" id="UP000790709"/>
    </source>
</evidence>
<proteinExistence type="predicted"/>
<name>A0ACB8BDR5_9AGAM</name>
<keyword evidence="2" id="KW-1185">Reference proteome</keyword>
<gene>
    <name evidence="1" type="ORF">BV22DRAFT_546770</name>
</gene>
<protein>
    <submittedName>
        <fullName evidence="1">Uncharacterized protein</fullName>
    </submittedName>
</protein>
<accession>A0ACB8BDR5</accession>
<dbReference type="Proteomes" id="UP000790709">
    <property type="component" value="Unassembled WGS sequence"/>
</dbReference>
<organism evidence="1 2">
    <name type="scientific">Leucogyrophana mollusca</name>
    <dbReference type="NCBI Taxonomy" id="85980"/>
    <lineage>
        <taxon>Eukaryota</taxon>
        <taxon>Fungi</taxon>
        <taxon>Dikarya</taxon>
        <taxon>Basidiomycota</taxon>
        <taxon>Agaricomycotina</taxon>
        <taxon>Agaricomycetes</taxon>
        <taxon>Agaricomycetidae</taxon>
        <taxon>Boletales</taxon>
        <taxon>Boletales incertae sedis</taxon>
        <taxon>Leucogyrophana</taxon>
    </lineage>
</organism>
<dbReference type="EMBL" id="MU266437">
    <property type="protein sequence ID" value="KAH7923961.1"/>
    <property type="molecule type" value="Genomic_DNA"/>
</dbReference>
<comment type="caution">
    <text evidence="1">The sequence shown here is derived from an EMBL/GenBank/DDBJ whole genome shotgun (WGS) entry which is preliminary data.</text>
</comment>
<evidence type="ECO:0000313" key="1">
    <source>
        <dbReference type="EMBL" id="KAH7923961.1"/>
    </source>
</evidence>